<organism evidence="2 3">
    <name type="scientific">Pelobates cultripes</name>
    <name type="common">Western spadefoot toad</name>
    <dbReference type="NCBI Taxonomy" id="61616"/>
    <lineage>
        <taxon>Eukaryota</taxon>
        <taxon>Metazoa</taxon>
        <taxon>Chordata</taxon>
        <taxon>Craniata</taxon>
        <taxon>Vertebrata</taxon>
        <taxon>Euteleostomi</taxon>
        <taxon>Amphibia</taxon>
        <taxon>Batrachia</taxon>
        <taxon>Anura</taxon>
        <taxon>Pelobatoidea</taxon>
        <taxon>Pelobatidae</taxon>
        <taxon>Pelobates</taxon>
    </lineage>
</organism>
<reference evidence="2" key="1">
    <citation type="submission" date="2022-03" db="EMBL/GenBank/DDBJ databases">
        <authorList>
            <person name="Alioto T."/>
            <person name="Alioto T."/>
            <person name="Gomez Garrido J."/>
        </authorList>
    </citation>
    <scope>NUCLEOTIDE SEQUENCE</scope>
</reference>
<keyword evidence="3" id="KW-1185">Reference proteome</keyword>
<protein>
    <submittedName>
        <fullName evidence="2">Uncharacterized protein</fullName>
    </submittedName>
</protein>
<sequence>MGNKKKPNAAQETPGQTSSKKAGDLDRYFKDKVRVLAETEAGEPPSSPRASPPNSPASSEISTSKGNILLQELIQNLPSKEDIASMLARLEASMQEKLSSITNEVRQIGLRVGDLEGDRDNIQLRIQNLEQRQDAQDGKIVQIIRHTEDLDNRGRRNNLHLRGIPEHHITVPRLRAGFNPKTQMDSPSRRRRGGHQERDSLLRHHPDPGLLQKTLEGAPRSPDSRT</sequence>
<evidence type="ECO:0000256" key="1">
    <source>
        <dbReference type="SAM" id="MobiDB-lite"/>
    </source>
</evidence>
<feature type="compositionally biased region" description="Basic and acidic residues" evidence="1">
    <location>
        <begin position="21"/>
        <end position="37"/>
    </location>
</feature>
<evidence type="ECO:0000313" key="2">
    <source>
        <dbReference type="EMBL" id="CAH2327860.1"/>
    </source>
</evidence>
<feature type="compositionally biased region" description="Basic and acidic residues" evidence="1">
    <location>
        <begin position="194"/>
        <end position="207"/>
    </location>
</feature>
<dbReference type="Proteomes" id="UP001295444">
    <property type="component" value="Chromosome 13"/>
</dbReference>
<name>A0AAD1WYI7_PELCU</name>
<accession>A0AAD1WYI7</accession>
<feature type="compositionally biased region" description="Pro residues" evidence="1">
    <location>
        <begin position="45"/>
        <end position="55"/>
    </location>
</feature>
<feature type="region of interest" description="Disordered" evidence="1">
    <location>
        <begin position="171"/>
        <end position="226"/>
    </location>
</feature>
<proteinExistence type="predicted"/>
<feature type="compositionally biased region" description="Polar residues" evidence="1">
    <location>
        <begin position="10"/>
        <end position="20"/>
    </location>
</feature>
<dbReference type="EMBL" id="OW240924">
    <property type="protein sequence ID" value="CAH2327860.1"/>
    <property type="molecule type" value="Genomic_DNA"/>
</dbReference>
<gene>
    <name evidence="2" type="ORF">PECUL_23A061472</name>
</gene>
<dbReference type="AlphaFoldDB" id="A0AAD1WYI7"/>
<evidence type="ECO:0000313" key="3">
    <source>
        <dbReference type="Proteomes" id="UP001295444"/>
    </source>
</evidence>
<feature type="region of interest" description="Disordered" evidence="1">
    <location>
        <begin position="1"/>
        <end position="62"/>
    </location>
</feature>